<dbReference type="SUPFAM" id="SSF46689">
    <property type="entry name" value="Homeodomain-like"/>
    <property type="match status" value="2"/>
</dbReference>
<sequence length="317" mass="34633">MPHVTFILVPGFQSLAYVLACETLRIANKCAGRPVFTWDTRGLDDGPIQASNNSWIAPDRQDWPDPAQADLVLICAGYDVPVTVPARARAFLARASGHGAVLGAVDTGTVLLARLGYLNGRAAVVHHEAEASFREFRPDIDLRDTIFHFDGRILTAAGGTATGDAMLAWIAASETPDLAARCSEAMVHGRVREAGERQRLLPNTDPVLQEMVSLMHLHMETPLPLSELAARLGISAKVLRQRCARHLGQTPADYYLTLRLDTARTLVLDTQMSMTDIGLRCGFGSAAAFSRAFRNYFGSPPLRFRRQNSRPAAKTRS</sequence>
<dbReference type="InterPro" id="IPR029062">
    <property type="entry name" value="Class_I_gatase-like"/>
</dbReference>
<dbReference type="InterPro" id="IPR020449">
    <property type="entry name" value="Tscrpt_reg_AraC-type_HTH"/>
</dbReference>
<dbReference type="InterPro" id="IPR009057">
    <property type="entry name" value="Homeodomain-like_sf"/>
</dbReference>
<dbReference type="EMBL" id="JBHRXI010000016">
    <property type="protein sequence ID" value="MFC3614906.1"/>
    <property type="molecule type" value="Genomic_DNA"/>
</dbReference>
<dbReference type="InterPro" id="IPR018060">
    <property type="entry name" value="HTH_AraC"/>
</dbReference>
<accession>A0ABV7TIM7</accession>
<keyword evidence="6" id="KW-1185">Reference proteome</keyword>
<dbReference type="Pfam" id="PF12833">
    <property type="entry name" value="HTH_18"/>
    <property type="match status" value="1"/>
</dbReference>
<evidence type="ECO:0000259" key="4">
    <source>
        <dbReference type="PROSITE" id="PS01124"/>
    </source>
</evidence>
<keyword evidence="1" id="KW-0805">Transcription regulation</keyword>
<evidence type="ECO:0000256" key="1">
    <source>
        <dbReference type="ARBA" id="ARBA00023015"/>
    </source>
</evidence>
<name>A0ABV7TIM7_9RHOB</name>
<keyword evidence="3" id="KW-0804">Transcription</keyword>
<dbReference type="InterPro" id="IPR018062">
    <property type="entry name" value="HTH_AraC-typ_CS"/>
</dbReference>
<dbReference type="RefSeq" id="WP_386736183.1">
    <property type="nucleotide sequence ID" value="NZ_JBHRXI010000016.1"/>
</dbReference>
<evidence type="ECO:0000256" key="2">
    <source>
        <dbReference type="ARBA" id="ARBA00023125"/>
    </source>
</evidence>
<comment type="caution">
    <text evidence="5">The sequence shown here is derived from an EMBL/GenBank/DDBJ whole genome shotgun (WGS) entry which is preliminary data.</text>
</comment>
<dbReference type="PROSITE" id="PS01124">
    <property type="entry name" value="HTH_ARAC_FAMILY_2"/>
    <property type="match status" value="1"/>
</dbReference>
<organism evidence="5 6">
    <name type="scientific">Lutimaribacter marinistellae</name>
    <dbReference type="NCBI Taxonomy" id="1820329"/>
    <lineage>
        <taxon>Bacteria</taxon>
        <taxon>Pseudomonadati</taxon>
        <taxon>Pseudomonadota</taxon>
        <taxon>Alphaproteobacteria</taxon>
        <taxon>Rhodobacterales</taxon>
        <taxon>Roseobacteraceae</taxon>
        <taxon>Lutimaribacter</taxon>
    </lineage>
</organism>
<dbReference type="Proteomes" id="UP001595629">
    <property type="component" value="Unassembled WGS sequence"/>
</dbReference>
<evidence type="ECO:0000313" key="5">
    <source>
        <dbReference type="EMBL" id="MFC3614906.1"/>
    </source>
</evidence>
<dbReference type="CDD" id="cd03136">
    <property type="entry name" value="GATase1_AraC_ArgR_like"/>
    <property type="match status" value="1"/>
</dbReference>
<evidence type="ECO:0000256" key="3">
    <source>
        <dbReference type="ARBA" id="ARBA00023163"/>
    </source>
</evidence>
<dbReference type="SMART" id="SM00342">
    <property type="entry name" value="HTH_ARAC"/>
    <property type="match status" value="1"/>
</dbReference>
<dbReference type="PROSITE" id="PS00041">
    <property type="entry name" value="HTH_ARAC_FAMILY_1"/>
    <property type="match status" value="1"/>
</dbReference>
<dbReference type="PANTHER" id="PTHR43280">
    <property type="entry name" value="ARAC-FAMILY TRANSCRIPTIONAL REGULATOR"/>
    <property type="match status" value="1"/>
</dbReference>
<dbReference type="Gene3D" id="1.10.10.60">
    <property type="entry name" value="Homeodomain-like"/>
    <property type="match status" value="1"/>
</dbReference>
<keyword evidence="2" id="KW-0238">DNA-binding</keyword>
<reference evidence="6" key="1">
    <citation type="journal article" date="2019" name="Int. J. Syst. Evol. Microbiol.">
        <title>The Global Catalogue of Microorganisms (GCM) 10K type strain sequencing project: providing services to taxonomists for standard genome sequencing and annotation.</title>
        <authorList>
            <consortium name="The Broad Institute Genomics Platform"/>
            <consortium name="The Broad Institute Genome Sequencing Center for Infectious Disease"/>
            <person name="Wu L."/>
            <person name="Ma J."/>
        </authorList>
    </citation>
    <scope>NUCLEOTIDE SEQUENCE [LARGE SCALE GENOMIC DNA]</scope>
    <source>
        <strain evidence="6">KCTC 42911</strain>
    </source>
</reference>
<dbReference type="PANTHER" id="PTHR43280:SF2">
    <property type="entry name" value="HTH-TYPE TRANSCRIPTIONAL REGULATOR EXSA"/>
    <property type="match status" value="1"/>
</dbReference>
<proteinExistence type="predicted"/>
<feature type="domain" description="HTH araC/xylS-type" evidence="4">
    <location>
        <begin position="209"/>
        <end position="307"/>
    </location>
</feature>
<gene>
    <name evidence="5" type="ORF">ACFORG_14140</name>
</gene>
<evidence type="ECO:0000313" key="6">
    <source>
        <dbReference type="Proteomes" id="UP001595629"/>
    </source>
</evidence>
<protein>
    <submittedName>
        <fullName evidence="5">GlxA family transcriptional regulator</fullName>
    </submittedName>
</protein>
<dbReference type="PRINTS" id="PR00032">
    <property type="entry name" value="HTHARAC"/>
</dbReference>
<dbReference type="Gene3D" id="3.40.50.880">
    <property type="match status" value="1"/>
</dbReference>
<dbReference type="SUPFAM" id="SSF52317">
    <property type="entry name" value="Class I glutamine amidotransferase-like"/>
    <property type="match status" value="1"/>
</dbReference>